<dbReference type="EMBL" id="CP136892">
    <property type="protein sequence ID" value="WOL00148.1"/>
    <property type="molecule type" value="Genomic_DNA"/>
</dbReference>
<reference evidence="2 3" key="1">
    <citation type="submission" date="2023-10" db="EMBL/GenBank/DDBJ databases">
        <title>Chromosome-scale genome assembly provides insights into flower coloration mechanisms of Canna indica.</title>
        <authorList>
            <person name="Li C."/>
        </authorList>
    </citation>
    <scope>NUCLEOTIDE SEQUENCE [LARGE SCALE GENOMIC DNA]</scope>
    <source>
        <tissue evidence="2">Flower</tissue>
    </source>
</reference>
<evidence type="ECO:0000313" key="2">
    <source>
        <dbReference type="EMBL" id="WOL00148.1"/>
    </source>
</evidence>
<keyword evidence="1" id="KW-0812">Transmembrane</keyword>
<gene>
    <name evidence="2" type="ORF">Cni_G08861</name>
</gene>
<feature type="transmembrane region" description="Helical" evidence="1">
    <location>
        <begin position="62"/>
        <end position="87"/>
    </location>
</feature>
<dbReference type="Proteomes" id="UP001327560">
    <property type="component" value="Chromosome 3"/>
</dbReference>
<feature type="transmembrane region" description="Helical" evidence="1">
    <location>
        <begin position="36"/>
        <end position="56"/>
    </location>
</feature>
<dbReference type="PANTHER" id="PTHR34953">
    <property type="entry name" value="ALPHA/BETA HYDROLASE RELATED PROTEIN"/>
    <property type="match status" value="1"/>
</dbReference>
<feature type="transmembrane region" description="Helical" evidence="1">
    <location>
        <begin position="125"/>
        <end position="144"/>
    </location>
</feature>
<sequence length="225" mass="24897">MQFTYQPFGSKKKVMAIPNSVLRFSWSRPWRWAKTLFFLSTMLASLLLLVAPPILVVVLDLLLLPLVASLFTSASNSPLFAASLLSLQNLKCVNFRSSLADLPLVSAARSFSILCAYVVCDGCRGLYLGFTVLCSLLSIAYLLLKAVSIYSSSRVVVLLEEKDTTAMEALFLSSSAMAMAHIVVACRGSWRERRKLLVYRIDVEAVIRLNGGQIKGERVISYEES</sequence>
<keyword evidence="1" id="KW-0472">Membrane</keyword>
<dbReference type="PANTHER" id="PTHR34953:SF1">
    <property type="entry name" value="ALPHA_BETA HYDROLASE RELATED PROTEIN"/>
    <property type="match status" value="1"/>
</dbReference>
<keyword evidence="3" id="KW-1185">Reference proteome</keyword>
<keyword evidence="1" id="KW-1133">Transmembrane helix</keyword>
<evidence type="ECO:0000313" key="3">
    <source>
        <dbReference type="Proteomes" id="UP001327560"/>
    </source>
</evidence>
<dbReference type="AlphaFoldDB" id="A0AAQ3Q8T3"/>
<name>A0AAQ3Q8T3_9LILI</name>
<accession>A0AAQ3Q8T3</accession>
<organism evidence="2 3">
    <name type="scientific">Canna indica</name>
    <name type="common">Indian-shot</name>
    <dbReference type="NCBI Taxonomy" id="4628"/>
    <lineage>
        <taxon>Eukaryota</taxon>
        <taxon>Viridiplantae</taxon>
        <taxon>Streptophyta</taxon>
        <taxon>Embryophyta</taxon>
        <taxon>Tracheophyta</taxon>
        <taxon>Spermatophyta</taxon>
        <taxon>Magnoliopsida</taxon>
        <taxon>Liliopsida</taxon>
        <taxon>Zingiberales</taxon>
        <taxon>Cannaceae</taxon>
        <taxon>Canna</taxon>
    </lineage>
</organism>
<evidence type="ECO:0000256" key="1">
    <source>
        <dbReference type="SAM" id="Phobius"/>
    </source>
</evidence>
<proteinExistence type="predicted"/>
<protein>
    <submittedName>
        <fullName evidence="2">Uncharacterized protein</fullName>
    </submittedName>
</protein>